<evidence type="ECO:0000256" key="3">
    <source>
        <dbReference type="ARBA" id="ARBA00023015"/>
    </source>
</evidence>
<keyword evidence="6" id="KW-0175">Coiled coil</keyword>
<dbReference type="InterPro" id="IPR017956">
    <property type="entry name" value="AT_hook_DNA-bd_motif"/>
</dbReference>
<keyword evidence="4" id="KW-0804">Transcription</keyword>
<evidence type="ECO:0000256" key="4">
    <source>
        <dbReference type="ARBA" id="ARBA00023163"/>
    </source>
</evidence>
<feature type="region of interest" description="Disordered" evidence="7">
    <location>
        <begin position="992"/>
        <end position="1028"/>
    </location>
</feature>
<keyword evidence="2" id="KW-0479">Metal-binding</keyword>
<dbReference type="Proteomes" id="UP000664132">
    <property type="component" value="Unassembled WGS sequence"/>
</dbReference>
<dbReference type="OrthoDB" id="65716at2759"/>
<feature type="compositionally biased region" description="Polar residues" evidence="7">
    <location>
        <begin position="1001"/>
        <end position="1022"/>
    </location>
</feature>
<gene>
    <name evidence="9" type="ORF">IFR04_003223</name>
</gene>
<feature type="compositionally biased region" description="Basic and acidic residues" evidence="7">
    <location>
        <begin position="258"/>
        <end position="269"/>
    </location>
</feature>
<evidence type="ECO:0000256" key="7">
    <source>
        <dbReference type="SAM" id="MobiDB-lite"/>
    </source>
</evidence>
<evidence type="ECO:0000313" key="10">
    <source>
        <dbReference type="Proteomes" id="UP000664132"/>
    </source>
</evidence>
<dbReference type="PANTHER" id="PTHR31986">
    <property type="entry name" value="REGULATOR OF DRUG SENSITIVITY 2"/>
    <property type="match status" value="1"/>
</dbReference>
<comment type="caution">
    <text evidence="9">The sequence shown here is derived from an EMBL/GenBank/DDBJ whole genome shotgun (WGS) entry which is preliminary data.</text>
</comment>
<dbReference type="GO" id="GO:0000977">
    <property type="term" value="F:RNA polymerase II transcription regulatory region sequence-specific DNA binding"/>
    <property type="evidence" value="ECO:0007669"/>
    <property type="project" value="TreeGrafter"/>
</dbReference>
<comment type="subcellular location">
    <subcellularLocation>
        <location evidence="1">Nucleus</location>
    </subcellularLocation>
</comment>
<dbReference type="EMBL" id="JAFJYH010000031">
    <property type="protein sequence ID" value="KAG4423678.1"/>
    <property type="molecule type" value="Genomic_DNA"/>
</dbReference>
<evidence type="ECO:0000313" key="9">
    <source>
        <dbReference type="EMBL" id="KAG4423678.1"/>
    </source>
</evidence>
<keyword evidence="3" id="KW-0805">Transcription regulation</keyword>
<dbReference type="GO" id="GO:0046872">
    <property type="term" value="F:metal ion binding"/>
    <property type="evidence" value="ECO:0007669"/>
    <property type="project" value="UniProtKB-KW"/>
</dbReference>
<feature type="compositionally biased region" description="Basic and acidic residues" evidence="7">
    <location>
        <begin position="321"/>
        <end position="332"/>
    </location>
</feature>
<evidence type="ECO:0000259" key="8">
    <source>
        <dbReference type="Pfam" id="PF24990"/>
    </source>
</evidence>
<name>A0A8H7WFB7_9HELO</name>
<feature type="compositionally biased region" description="Low complexity" evidence="7">
    <location>
        <begin position="476"/>
        <end position="489"/>
    </location>
</feature>
<feature type="compositionally biased region" description="Polar residues" evidence="7">
    <location>
        <begin position="755"/>
        <end position="765"/>
    </location>
</feature>
<feature type="compositionally biased region" description="Polar residues" evidence="7">
    <location>
        <begin position="860"/>
        <end position="875"/>
    </location>
</feature>
<feature type="coiled-coil region" evidence="6">
    <location>
        <begin position="655"/>
        <end position="692"/>
    </location>
</feature>
<keyword evidence="5" id="KW-0539">Nucleus</keyword>
<feature type="compositionally biased region" description="Acidic residues" evidence="7">
    <location>
        <begin position="224"/>
        <end position="234"/>
    </location>
</feature>
<dbReference type="SMART" id="SM00384">
    <property type="entry name" value="AT_hook"/>
    <property type="match status" value="3"/>
</dbReference>
<reference evidence="9" key="1">
    <citation type="submission" date="2021-02" db="EMBL/GenBank/DDBJ databases">
        <title>Genome sequence Cadophora malorum strain M34.</title>
        <authorList>
            <person name="Stefanovic E."/>
            <person name="Vu D."/>
            <person name="Scully C."/>
            <person name="Dijksterhuis J."/>
            <person name="Roader J."/>
            <person name="Houbraken J."/>
        </authorList>
    </citation>
    <scope>NUCLEOTIDE SEQUENCE</scope>
    <source>
        <strain evidence="9">M34</strain>
    </source>
</reference>
<dbReference type="InterPro" id="IPR053045">
    <property type="entry name" value="Zinc_cluster_trans_reg"/>
</dbReference>
<dbReference type="PANTHER" id="PTHR31986:SF7">
    <property type="entry name" value="REGULATOR OF DRUG SENSITIVITY 2"/>
    <property type="match status" value="1"/>
</dbReference>
<dbReference type="InterPro" id="IPR056751">
    <property type="entry name" value="PAS_13"/>
</dbReference>
<dbReference type="Pfam" id="PF13094">
    <property type="entry name" value="CENP-Q"/>
    <property type="match status" value="1"/>
</dbReference>
<feature type="region of interest" description="Disordered" evidence="7">
    <location>
        <begin position="1"/>
        <end position="534"/>
    </location>
</feature>
<sequence length="1259" mass="138277">MAPEPGILKRQRSRPSEWWAAKPSSAAIAETSVPAAPSAAASRIQDVDGDAEKTRKKRGRPTAGAGEAEGGIREKMATVNRGRREADKMGAADKEKEMPLRRGRSSAGEADFRALGEEQGKEDKRKKQEKKEKKAVRAPKDNEATEKGQLPRRGWSSAGEAELRILGEGSQAVGTDAAGLEGKKGRKRGRPATTETEEDRAGESVKQLSAKKRGRPSGSRLEEPVDELLGEQAEEATAPKRRSRRSLAAVEDQAGDDLGTKDATGKGKEGLLTTSTKRGRPSVPRSEQPTKSITAPDDQFVKKRGRPAAVENPAETVLEVPEPRKGRTRQPDAEMIEQPAEKLTTENTPVRGRARHRRSDVAEQNLIQPKQPGPGRKKAVQPDIQAEDEDVEARGRKRARRSDIGSQQVVPEPVKESSSKFTKPNRRSEVVAVEFASSKLTKIPGEKRSKPSSSSSHAQKGTSSTQRSAKTKKASRSSNATSSAPSQTQKRGPRRTSQGEAPPRKRKGVENTESEPSKRQRVEKVPEHDQNAEAEVDLLNYQHLKAVTRNVSRQTIEAKWEALPPAAIDRISQLLSDLQRPVIARLNDERKKTQASTAVEAVSRKLVKKFSRGLPFPPGTQNHREDDFGFEKILDHNRALEAQLTPALHSNELLEAELSKELARLEADRELLAELETNAKAEASARNQAARKLHPVLQPDDPTGEIELLKDDIGLQVDRQLQSLGLGDDENLKGLMSELEGHVDSIEASIARIGSSPSQPDNSAVATRWDPHNIGSDAMEKNGASNGQDAKPQKSPPATGASKSPKKRRKERPCARCIKRNIGHLCHDEPREPESATKKAKSQHTNSAPEEDGSPPEPVQQGSVDNGNGMNSSFDQAQTQAQAQSQDNNSLALGTAALSQSQGGPLQLVQPSPVSGIQANALNSNSNQFIGYSSDWLGSQNQFQDMHNYHPSYMFNAPEVTNEYNLLNDFLNNSLLDDGALLPEDTSGFFNDQSGAMLPGASNNSTGPSGSQPSTMLGSGNPQAGAISRPASVIPTDKAREYYLQAADPTGNDAPEERMQRLLRAKYDAGMLKPFNYVKGYARLSAYMDSHLHAAQKQKILRQLDRFRPKFREKVQALTDIELIYVEMWFERSLMEYDRVFASMAIPACCWRRTGEIFRGNKEMAELIHVPIEKLRDGKIAIHEILAEESLVNYWEKFGAIAFDQSQKALLTSCSLKNPDDQSKDPTIKCCFSFTIRRDDHKIPSLIVGNFLPQDPVKR</sequence>
<evidence type="ECO:0000256" key="6">
    <source>
        <dbReference type="SAM" id="Coils"/>
    </source>
</evidence>
<dbReference type="InterPro" id="IPR025212">
    <property type="entry name" value="CAD_CENP-Q"/>
</dbReference>
<feature type="compositionally biased region" description="Low complexity" evidence="7">
    <location>
        <begin position="876"/>
        <end position="886"/>
    </location>
</feature>
<dbReference type="GO" id="GO:0005634">
    <property type="term" value="C:nucleus"/>
    <property type="evidence" value="ECO:0007669"/>
    <property type="project" value="UniProtKB-SubCell"/>
</dbReference>
<dbReference type="AlphaFoldDB" id="A0A8H7WFB7"/>
<dbReference type="Pfam" id="PF24990">
    <property type="entry name" value="PAS_13"/>
    <property type="match status" value="1"/>
</dbReference>
<feature type="compositionally biased region" description="Basic and acidic residues" evidence="7">
    <location>
        <begin position="825"/>
        <end position="837"/>
    </location>
</feature>
<feature type="compositionally biased region" description="Basic residues" evidence="7">
    <location>
        <begin position="804"/>
        <end position="822"/>
    </location>
</feature>
<feature type="region of interest" description="Disordered" evidence="7">
    <location>
        <begin position="753"/>
        <end position="888"/>
    </location>
</feature>
<proteinExistence type="predicted"/>
<feature type="domain" description="ERT1/acuK family PAS" evidence="8">
    <location>
        <begin position="1147"/>
        <end position="1220"/>
    </location>
</feature>
<evidence type="ECO:0000256" key="2">
    <source>
        <dbReference type="ARBA" id="ARBA00022723"/>
    </source>
</evidence>
<keyword evidence="10" id="KW-1185">Reference proteome</keyword>
<organism evidence="9 10">
    <name type="scientific">Cadophora malorum</name>
    <dbReference type="NCBI Taxonomy" id="108018"/>
    <lineage>
        <taxon>Eukaryota</taxon>
        <taxon>Fungi</taxon>
        <taxon>Dikarya</taxon>
        <taxon>Ascomycota</taxon>
        <taxon>Pezizomycotina</taxon>
        <taxon>Leotiomycetes</taxon>
        <taxon>Helotiales</taxon>
        <taxon>Ploettnerulaceae</taxon>
        <taxon>Cadophora</taxon>
    </lineage>
</organism>
<feature type="compositionally biased region" description="Basic and acidic residues" evidence="7">
    <location>
        <begin position="110"/>
        <end position="132"/>
    </location>
</feature>
<accession>A0A8H7WFB7</accession>
<feature type="compositionally biased region" description="Basic and acidic residues" evidence="7">
    <location>
        <begin position="70"/>
        <end position="100"/>
    </location>
</feature>
<evidence type="ECO:0000256" key="1">
    <source>
        <dbReference type="ARBA" id="ARBA00004123"/>
    </source>
</evidence>
<feature type="compositionally biased region" description="Basic and acidic residues" evidence="7">
    <location>
        <begin position="515"/>
        <end position="531"/>
    </location>
</feature>
<evidence type="ECO:0000256" key="5">
    <source>
        <dbReference type="ARBA" id="ARBA00023242"/>
    </source>
</evidence>
<protein>
    <recommendedName>
        <fullName evidence="8">ERT1/acuK family PAS domain-containing protein</fullName>
    </recommendedName>
</protein>